<accession>A0A1M6JIL7</accession>
<dbReference type="AlphaFoldDB" id="A0A1M6JIL7"/>
<dbReference type="STRING" id="1123357.SAMN02745244_02576"/>
<keyword evidence="1" id="KW-0812">Transmembrane</keyword>
<dbReference type="Proteomes" id="UP000184512">
    <property type="component" value="Unassembled WGS sequence"/>
</dbReference>
<proteinExistence type="predicted"/>
<keyword evidence="1" id="KW-1133">Transmembrane helix</keyword>
<name>A0A1M6JIL7_9ACTN</name>
<reference evidence="2 3" key="1">
    <citation type="submission" date="2016-11" db="EMBL/GenBank/DDBJ databases">
        <authorList>
            <person name="Jaros S."/>
            <person name="Januszkiewicz K."/>
            <person name="Wedrychowicz H."/>
        </authorList>
    </citation>
    <scope>NUCLEOTIDE SEQUENCE [LARGE SCALE GENOMIC DNA]</scope>
    <source>
        <strain evidence="2 3">DSM 12906</strain>
    </source>
</reference>
<keyword evidence="1" id="KW-0472">Membrane</keyword>
<dbReference type="EMBL" id="FQZG01000050">
    <property type="protein sequence ID" value="SHJ46485.1"/>
    <property type="molecule type" value="Genomic_DNA"/>
</dbReference>
<evidence type="ECO:0000313" key="3">
    <source>
        <dbReference type="Proteomes" id="UP000184512"/>
    </source>
</evidence>
<protein>
    <submittedName>
        <fullName evidence="2">Uncharacterized protein</fullName>
    </submittedName>
</protein>
<keyword evidence="3" id="KW-1185">Reference proteome</keyword>
<sequence>MKNTELLIKLAAPNVEYGPRAEADLARILSTPAPTPPKMQKTHRNHAPLTLAACAVLVALIGMIVFRPVAASATPPLMEATPIAGSAQNHLMKLAELRRKGAWPRTAIELHAWSLVSEIDAAGKVVASNTSPTVSSTTFSPDGSVTIETVVGRPFPGQEVKDLPIPGTPLSSEHLSAEKSVAASASGVLPEDADQLAQWLETAFSVDPANTEESTLSLLSVLVNTTVTPAQEATVLEYLASRPDVTLIGQVTDRLGRSALSFRIGSDVDNYQQNLIIATDTGQIIATETIYTGNDRHDITAPAVTSYEAWERK</sequence>
<organism evidence="2 3">
    <name type="scientific">Tessaracoccus bendigoensis DSM 12906</name>
    <dbReference type="NCBI Taxonomy" id="1123357"/>
    <lineage>
        <taxon>Bacteria</taxon>
        <taxon>Bacillati</taxon>
        <taxon>Actinomycetota</taxon>
        <taxon>Actinomycetes</taxon>
        <taxon>Propionibacteriales</taxon>
        <taxon>Propionibacteriaceae</taxon>
        <taxon>Tessaracoccus</taxon>
    </lineage>
</organism>
<evidence type="ECO:0000256" key="1">
    <source>
        <dbReference type="SAM" id="Phobius"/>
    </source>
</evidence>
<evidence type="ECO:0000313" key="2">
    <source>
        <dbReference type="EMBL" id="SHJ46485.1"/>
    </source>
</evidence>
<feature type="transmembrane region" description="Helical" evidence="1">
    <location>
        <begin position="47"/>
        <end position="66"/>
    </location>
</feature>
<gene>
    <name evidence="2" type="ORF">SAMN02745244_02576</name>
</gene>